<dbReference type="RefSeq" id="WP_002350528.1">
    <property type="nucleotide sequence ID" value="NZ_JAAIYN010000004.1"/>
</dbReference>
<accession>A0A132ZHG0</accession>
<geneLocation type="plasmid" evidence="1">
    <name>pZY2</name>
</geneLocation>
<gene>
    <name evidence="1" type="ORF">FCF09_14345</name>
</gene>
<evidence type="ECO:0000313" key="1">
    <source>
        <dbReference type="EMBL" id="QHT44889.1"/>
    </source>
</evidence>
<proteinExistence type="predicted"/>
<organism evidence="1">
    <name type="scientific">Enterococcus faecium</name>
    <name type="common">Streptococcus faecium</name>
    <dbReference type="NCBI Taxonomy" id="1352"/>
    <lineage>
        <taxon>Bacteria</taxon>
        <taxon>Bacillati</taxon>
        <taxon>Bacillota</taxon>
        <taxon>Bacilli</taxon>
        <taxon>Lactobacillales</taxon>
        <taxon>Enterococcaceae</taxon>
        <taxon>Enterococcus</taxon>
    </lineage>
</organism>
<dbReference type="EMBL" id="CP039730">
    <property type="protein sequence ID" value="QHT44889.1"/>
    <property type="molecule type" value="Genomic_DNA"/>
</dbReference>
<dbReference type="AlphaFoldDB" id="A0A132ZHG0"/>
<evidence type="ECO:0008006" key="2">
    <source>
        <dbReference type="Google" id="ProtNLM"/>
    </source>
</evidence>
<reference evidence="1" key="1">
    <citation type="journal article" date="2020" name="J. Antimicrob. Chemother.">
        <title>Tandem amplification of the vanM gene cluster drives vancomycin resistance in vancomycin-variable enterococci.</title>
        <authorList>
            <person name="Sun L."/>
            <person name="Chen Y."/>
            <person name="Hua X."/>
            <person name="Chen Y."/>
            <person name="Hong J."/>
            <person name="Wu X."/>
            <person name="Jiang Y."/>
            <person name="van Schaik W."/>
            <person name="Qu T."/>
            <person name="Yu Y."/>
        </authorList>
    </citation>
    <scope>NUCLEOTIDE SEQUENCE [LARGE SCALE GENOMIC DNA]</scope>
    <source>
        <strain evidence="1">ZY2</strain>
        <plasmid evidence="1">pZY2</plasmid>
    </source>
</reference>
<protein>
    <recommendedName>
        <fullName evidence="2">Transcriptional regulator</fullName>
    </recommendedName>
</protein>
<keyword evidence="1" id="KW-0614">Plasmid</keyword>
<sequence>MDREKMLVHANEVLTSGFKGTDLAKIMNMNVNQFYDYRNGNKKIEKARLETLIKFEKAYLYVLDKQKRTIDRKKGVLQ</sequence>
<name>A0A132ZHG0_ENTFC</name>